<dbReference type="GO" id="GO:0016491">
    <property type="term" value="F:oxidoreductase activity"/>
    <property type="evidence" value="ECO:0007669"/>
    <property type="project" value="UniProtKB-KW"/>
</dbReference>
<keyword evidence="8 20" id="KW-0812">Transmembrane</keyword>
<dbReference type="GO" id="GO:0046872">
    <property type="term" value="F:metal ion binding"/>
    <property type="evidence" value="ECO:0007669"/>
    <property type="project" value="UniProtKB-KW"/>
</dbReference>
<evidence type="ECO:0000256" key="12">
    <source>
        <dbReference type="ARBA" id="ARBA00022989"/>
    </source>
</evidence>
<comment type="similarity">
    <text evidence="2">Belongs to the reaction center PufL/M/PsbA/D family.</text>
</comment>
<evidence type="ECO:0000256" key="16">
    <source>
        <dbReference type="ARBA" id="ARBA00023004"/>
    </source>
</evidence>
<keyword evidence="4" id="KW-0148">Chlorophyll</keyword>
<protein>
    <submittedName>
        <fullName evidence="21">Photosystem II protein D1</fullName>
    </submittedName>
</protein>
<evidence type="ECO:0000256" key="7">
    <source>
        <dbReference type="ARBA" id="ARBA00022640"/>
    </source>
</evidence>
<evidence type="ECO:0000313" key="21">
    <source>
        <dbReference type="EMBL" id="RDY06820.1"/>
    </source>
</evidence>
<keyword evidence="5" id="KW-0602">Photosynthesis</keyword>
<evidence type="ECO:0000256" key="5">
    <source>
        <dbReference type="ARBA" id="ARBA00022531"/>
    </source>
</evidence>
<sequence>MYRVFDDSLFGDMHGLLVTFSLIREITENESTNEGYRFGEGEESCNIVDAHGYFGLFIFQYVGFNNSHSIHFFLAAWPSVAIYFIGLGISTITFNLNVFVIIFIVAPSIDIDGIPEL</sequence>
<keyword evidence="14" id="KW-0157">Chromophore</keyword>
<dbReference type="Pfam" id="PF00124">
    <property type="entry name" value="Photo_RC"/>
    <property type="match status" value="1"/>
</dbReference>
<evidence type="ECO:0000256" key="11">
    <source>
        <dbReference type="ARBA" id="ARBA00022982"/>
    </source>
</evidence>
<evidence type="ECO:0000256" key="15">
    <source>
        <dbReference type="ARBA" id="ARBA00023002"/>
    </source>
</evidence>
<dbReference type="GO" id="GO:0009772">
    <property type="term" value="P:photosynthetic electron transport in photosystem II"/>
    <property type="evidence" value="ECO:0007669"/>
    <property type="project" value="InterPro"/>
</dbReference>
<comment type="caution">
    <text evidence="21">The sequence shown here is derived from an EMBL/GenBank/DDBJ whole genome shotgun (WGS) entry which is preliminary data.</text>
</comment>
<proteinExistence type="inferred from homology"/>
<keyword evidence="9" id="KW-0479">Metal-binding</keyword>
<dbReference type="PANTHER" id="PTHR33149">
    <property type="entry name" value="PHOTOSYSTEM II PROTEIN D1"/>
    <property type="match status" value="1"/>
</dbReference>
<comment type="subcellular location">
    <subcellularLocation>
        <location evidence="1">Membrane</location>
        <topology evidence="1">Multi-pass membrane protein</topology>
    </subcellularLocation>
</comment>
<dbReference type="SUPFAM" id="SSF81483">
    <property type="entry name" value="Bacterial photosystem II reaction centre, L and M subunits"/>
    <property type="match status" value="1"/>
</dbReference>
<keyword evidence="13" id="KW-0007">Acetylation</keyword>
<keyword evidence="6" id="KW-0597">Phosphoprotein</keyword>
<dbReference type="GO" id="GO:0009535">
    <property type="term" value="C:chloroplast thylakoid membrane"/>
    <property type="evidence" value="ECO:0007669"/>
    <property type="project" value="TreeGrafter"/>
</dbReference>
<dbReference type="AlphaFoldDB" id="A0A371HVK8"/>
<dbReference type="STRING" id="157652.A0A371HVK8"/>
<gene>
    <name evidence="21" type="primary">psbA</name>
    <name evidence="21" type="ORF">CR513_09146</name>
</gene>
<organism evidence="21 22">
    <name type="scientific">Mucuna pruriens</name>
    <name type="common">Velvet bean</name>
    <name type="synonym">Dolichos pruriens</name>
    <dbReference type="NCBI Taxonomy" id="157652"/>
    <lineage>
        <taxon>Eukaryota</taxon>
        <taxon>Viridiplantae</taxon>
        <taxon>Streptophyta</taxon>
        <taxon>Embryophyta</taxon>
        <taxon>Tracheophyta</taxon>
        <taxon>Spermatophyta</taxon>
        <taxon>Magnoliopsida</taxon>
        <taxon>eudicotyledons</taxon>
        <taxon>Gunneridae</taxon>
        <taxon>Pentapetalae</taxon>
        <taxon>rosids</taxon>
        <taxon>fabids</taxon>
        <taxon>Fabales</taxon>
        <taxon>Fabaceae</taxon>
        <taxon>Papilionoideae</taxon>
        <taxon>50 kb inversion clade</taxon>
        <taxon>NPAAA clade</taxon>
        <taxon>indigoferoid/millettioid clade</taxon>
        <taxon>Phaseoleae</taxon>
        <taxon>Mucuna</taxon>
    </lineage>
</organism>
<keyword evidence="7" id="KW-0934">Plastid</keyword>
<keyword evidence="10" id="KW-0460">Magnesium</keyword>
<evidence type="ECO:0000256" key="1">
    <source>
        <dbReference type="ARBA" id="ARBA00004141"/>
    </source>
</evidence>
<dbReference type="InterPro" id="IPR000484">
    <property type="entry name" value="Photo_RC_L/M"/>
</dbReference>
<keyword evidence="3" id="KW-0813">Transport</keyword>
<keyword evidence="18 20" id="KW-0472">Membrane</keyword>
<dbReference type="OrthoDB" id="1391628at2759"/>
<dbReference type="InterPro" id="IPR055266">
    <property type="entry name" value="D1/D2"/>
</dbReference>
<reference evidence="21" key="1">
    <citation type="submission" date="2018-05" db="EMBL/GenBank/DDBJ databases">
        <title>Draft genome of Mucuna pruriens seed.</title>
        <authorList>
            <person name="Nnadi N.E."/>
            <person name="Vos R."/>
            <person name="Hasami M.H."/>
            <person name="Devisetty U.K."/>
            <person name="Aguiy J.C."/>
        </authorList>
    </citation>
    <scope>NUCLEOTIDE SEQUENCE [LARGE SCALE GENOMIC DNA]</scope>
    <source>
        <strain evidence="21">JCA_2017</strain>
    </source>
</reference>
<evidence type="ECO:0000256" key="14">
    <source>
        <dbReference type="ARBA" id="ARBA00022991"/>
    </source>
</evidence>
<name>A0A371HVK8_MUCPR</name>
<keyword evidence="22" id="KW-1185">Reference proteome</keyword>
<dbReference type="EMBL" id="QJKJ01001609">
    <property type="protein sequence ID" value="RDY06820.1"/>
    <property type="molecule type" value="Genomic_DNA"/>
</dbReference>
<feature type="non-terminal residue" evidence="21">
    <location>
        <position position="117"/>
    </location>
</feature>
<keyword evidence="19" id="KW-0604">Photosystem II</keyword>
<evidence type="ECO:0000313" key="22">
    <source>
        <dbReference type="Proteomes" id="UP000257109"/>
    </source>
</evidence>
<evidence type="ECO:0000256" key="2">
    <source>
        <dbReference type="ARBA" id="ARBA00008204"/>
    </source>
</evidence>
<evidence type="ECO:0000256" key="20">
    <source>
        <dbReference type="SAM" id="Phobius"/>
    </source>
</evidence>
<dbReference type="PANTHER" id="PTHR33149:SF12">
    <property type="entry name" value="PHOTOSYSTEM II D2 PROTEIN"/>
    <property type="match status" value="1"/>
</dbReference>
<feature type="transmembrane region" description="Helical" evidence="20">
    <location>
        <begin position="81"/>
        <end position="106"/>
    </location>
</feature>
<evidence type="ECO:0000256" key="19">
    <source>
        <dbReference type="ARBA" id="ARBA00023276"/>
    </source>
</evidence>
<evidence type="ECO:0000256" key="4">
    <source>
        <dbReference type="ARBA" id="ARBA00022494"/>
    </source>
</evidence>
<keyword evidence="17" id="KW-0793">Thylakoid</keyword>
<evidence type="ECO:0000256" key="6">
    <source>
        <dbReference type="ARBA" id="ARBA00022553"/>
    </source>
</evidence>
<keyword evidence="16" id="KW-0408">Iron</keyword>
<accession>A0A371HVK8</accession>
<evidence type="ECO:0000256" key="3">
    <source>
        <dbReference type="ARBA" id="ARBA00022448"/>
    </source>
</evidence>
<evidence type="ECO:0000256" key="18">
    <source>
        <dbReference type="ARBA" id="ARBA00023136"/>
    </source>
</evidence>
<dbReference type="GO" id="GO:0009523">
    <property type="term" value="C:photosystem II"/>
    <property type="evidence" value="ECO:0007669"/>
    <property type="project" value="UniProtKB-KW"/>
</dbReference>
<dbReference type="Proteomes" id="UP000257109">
    <property type="component" value="Unassembled WGS sequence"/>
</dbReference>
<keyword evidence="15" id="KW-0560">Oxidoreductase</keyword>
<evidence type="ECO:0000256" key="10">
    <source>
        <dbReference type="ARBA" id="ARBA00022842"/>
    </source>
</evidence>
<evidence type="ECO:0000256" key="17">
    <source>
        <dbReference type="ARBA" id="ARBA00023078"/>
    </source>
</evidence>
<dbReference type="InterPro" id="IPR036854">
    <property type="entry name" value="Photo_II_D1/D2_sf"/>
</dbReference>
<keyword evidence="11" id="KW-0249">Electron transport</keyword>
<keyword evidence="12 20" id="KW-1133">Transmembrane helix</keyword>
<dbReference type="GO" id="GO:0016168">
    <property type="term" value="F:chlorophyll binding"/>
    <property type="evidence" value="ECO:0007669"/>
    <property type="project" value="UniProtKB-KW"/>
</dbReference>
<evidence type="ECO:0000256" key="8">
    <source>
        <dbReference type="ARBA" id="ARBA00022692"/>
    </source>
</evidence>
<evidence type="ECO:0000256" key="9">
    <source>
        <dbReference type="ARBA" id="ARBA00022723"/>
    </source>
</evidence>
<evidence type="ECO:0000256" key="13">
    <source>
        <dbReference type="ARBA" id="ARBA00022990"/>
    </source>
</evidence>
<feature type="non-terminal residue" evidence="21">
    <location>
        <position position="1"/>
    </location>
</feature>